<dbReference type="Proteomes" id="UP001474120">
    <property type="component" value="Unassembled WGS sequence"/>
</dbReference>
<keyword evidence="1" id="KW-0732">Signal</keyword>
<name>A0ABU9L2A0_9FLAO</name>
<organism evidence="2 3">
    <name type="scientific">Lutimonas vermicola</name>
    <dbReference type="NCBI Taxonomy" id="414288"/>
    <lineage>
        <taxon>Bacteria</taxon>
        <taxon>Pseudomonadati</taxon>
        <taxon>Bacteroidota</taxon>
        <taxon>Flavobacteriia</taxon>
        <taxon>Flavobacteriales</taxon>
        <taxon>Flavobacteriaceae</taxon>
        <taxon>Lutimonas</taxon>
    </lineage>
</organism>
<keyword evidence="3" id="KW-1185">Reference proteome</keyword>
<reference evidence="2 3" key="1">
    <citation type="submission" date="2024-04" db="EMBL/GenBank/DDBJ databases">
        <title>whole genome sequencing of Lutimonas vermicola strain IMCC1616.</title>
        <authorList>
            <person name="Bae S.S."/>
        </authorList>
    </citation>
    <scope>NUCLEOTIDE SEQUENCE [LARGE SCALE GENOMIC DNA]</scope>
    <source>
        <strain evidence="2 3">IMCC1616</strain>
    </source>
</reference>
<dbReference type="EMBL" id="JBCDNA010000002">
    <property type="protein sequence ID" value="MEL4456572.1"/>
    <property type="molecule type" value="Genomic_DNA"/>
</dbReference>
<feature type="chain" id="PRO_5046317209" evidence="1">
    <location>
        <begin position="19"/>
        <end position="262"/>
    </location>
</feature>
<gene>
    <name evidence="2" type="ORF">AABB81_11740</name>
</gene>
<sequence>MKSIQFFFMLLFCLSTTAQELATMLDQTIPLKAEKFIGVDEFESMYYTNDNILYRKTSKKTFSYSNVELGRLSAVNIQNPFKIILFYADFNAVIILDNNLNELSERIDFTQETLFNNVIFVTGSSQNNIWLYADDNKLHLYDYRHLSEVLQTQPITFYDSDFQPIKVASTYKKVWILSEKNVMEFNEYGIYTRSYPVEKADNIFPFQKGFIYTSEGSLFYQYQDENIPVLLDYKNDLKSIYINKSSIFIYDGNKVYGYQIKE</sequence>
<protein>
    <submittedName>
        <fullName evidence="2">Uncharacterized protein</fullName>
    </submittedName>
</protein>
<comment type="caution">
    <text evidence="2">The sequence shown here is derived from an EMBL/GenBank/DDBJ whole genome shotgun (WGS) entry which is preliminary data.</text>
</comment>
<evidence type="ECO:0000313" key="3">
    <source>
        <dbReference type="Proteomes" id="UP001474120"/>
    </source>
</evidence>
<evidence type="ECO:0000256" key="1">
    <source>
        <dbReference type="SAM" id="SignalP"/>
    </source>
</evidence>
<feature type="signal peptide" evidence="1">
    <location>
        <begin position="1"/>
        <end position="18"/>
    </location>
</feature>
<proteinExistence type="predicted"/>
<evidence type="ECO:0000313" key="2">
    <source>
        <dbReference type="EMBL" id="MEL4456572.1"/>
    </source>
</evidence>
<accession>A0ABU9L2A0</accession>
<dbReference type="RefSeq" id="WP_342160721.1">
    <property type="nucleotide sequence ID" value="NZ_JBCDNA010000002.1"/>
</dbReference>